<name>A0AAD4DQA1_9AGAM</name>
<protein>
    <submittedName>
        <fullName evidence="1">Uncharacterized protein</fullName>
    </submittedName>
</protein>
<sequence>MPDLLRSIIGRFTRFQTGTITAEELHDEFFLHCSPHRPGMTSHHRVVPNYSYDWWKDRFDHLSFELPVLNLQEVMEMTQDHFEQLPMGAILAPGPAVTSQVDGEALFNQIVAARAHLQHLGESMASLLEKKAEIAAAATSTMSQLEGPIAELEEELLNSVVLHMQMTPIPTDWALHTTCIAGDFVHQLFAFHVGRRQQSVLPLLTLDVPTMLACQQLARVLADAYLHPIHLDLDMIRYNEALNKRSTGRITKHEEALSKKFPHSSQKLLDTPSVLVDSGSRIILWYLPEAISLWIQANMEEATIGMGHLLKTSMTSGEETHWRTYAGYFHKSDRDPLTPGCINMAPCWFQQGQEPYGFPPTGVFAPEVSASAALWVMHPELYWTSVKTQIQLARWAMDNGLDEIYTRLQLWALVLNCAAVICNRQCPLHRDP</sequence>
<evidence type="ECO:0000313" key="1">
    <source>
        <dbReference type="EMBL" id="KAG1889617.1"/>
    </source>
</evidence>
<dbReference type="AlphaFoldDB" id="A0AAD4DQA1"/>
<dbReference type="GeneID" id="64672191"/>
<gene>
    <name evidence="1" type="ORF">F5891DRAFT_987343</name>
</gene>
<reference evidence="1" key="1">
    <citation type="journal article" date="2020" name="New Phytol.">
        <title>Comparative genomics reveals dynamic genome evolution in host specialist ectomycorrhizal fungi.</title>
        <authorList>
            <person name="Lofgren L.A."/>
            <person name="Nguyen N.H."/>
            <person name="Vilgalys R."/>
            <person name="Ruytinx J."/>
            <person name="Liao H.L."/>
            <person name="Branco S."/>
            <person name="Kuo A."/>
            <person name="LaButti K."/>
            <person name="Lipzen A."/>
            <person name="Andreopoulos W."/>
            <person name="Pangilinan J."/>
            <person name="Riley R."/>
            <person name="Hundley H."/>
            <person name="Na H."/>
            <person name="Barry K."/>
            <person name="Grigoriev I.V."/>
            <person name="Stajich J.E."/>
            <person name="Kennedy P.G."/>
        </authorList>
    </citation>
    <scope>NUCLEOTIDE SEQUENCE</scope>
    <source>
        <strain evidence="1">FC203</strain>
    </source>
</reference>
<dbReference type="RefSeq" id="XP_041217478.1">
    <property type="nucleotide sequence ID" value="XM_041377893.1"/>
</dbReference>
<evidence type="ECO:0000313" key="2">
    <source>
        <dbReference type="Proteomes" id="UP001195769"/>
    </source>
</evidence>
<dbReference type="EMBL" id="JABBWK010000156">
    <property type="protein sequence ID" value="KAG1889617.1"/>
    <property type="molecule type" value="Genomic_DNA"/>
</dbReference>
<comment type="caution">
    <text evidence="1">The sequence shown here is derived from an EMBL/GenBank/DDBJ whole genome shotgun (WGS) entry which is preliminary data.</text>
</comment>
<accession>A0AAD4DQA1</accession>
<dbReference type="Proteomes" id="UP001195769">
    <property type="component" value="Unassembled WGS sequence"/>
</dbReference>
<organism evidence="1 2">
    <name type="scientific">Suillus fuscotomentosus</name>
    <dbReference type="NCBI Taxonomy" id="1912939"/>
    <lineage>
        <taxon>Eukaryota</taxon>
        <taxon>Fungi</taxon>
        <taxon>Dikarya</taxon>
        <taxon>Basidiomycota</taxon>
        <taxon>Agaricomycotina</taxon>
        <taxon>Agaricomycetes</taxon>
        <taxon>Agaricomycetidae</taxon>
        <taxon>Boletales</taxon>
        <taxon>Suillineae</taxon>
        <taxon>Suillaceae</taxon>
        <taxon>Suillus</taxon>
    </lineage>
</organism>
<keyword evidence="2" id="KW-1185">Reference proteome</keyword>
<proteinExistence type="predicted"/>